<dbReference type="STRING" id="1817760.A2151_02890"/>
<keyword evidence="3" id="KW-0808">Transferase</keyword>
<comment type="caution">
    <text evidence="11">The sequence shown here is derived from an EMBL/GenBank/DDBJ whole genome shotgun (WGS) entry which is preliminary data.</text>
</comment>
<gene>
    <name evidence="11" type="ORF">A2151_02890</name>
</gene>
<dbReference type="SUPFAM" id="SSF81301">
    <property type="entry name" value="Nucleotidyltransferase"/>
    <property type="match status" value="1"/>
</dbReference>
<reference evidence="11 12" key="1">
    <citation type="journal article" date="2016" name="Nat. Commun.">
        <title>Thousands of microbial genomes shed light on interconnected biogeochemical processes in an aquifer system.</title>
        <authorList>
            <person name="Anantharaman K."/>
            <person name="Brown C.T."/>
            <person name="Hug L.A."/>
            <person name="Sharon I."/>
            <person name="Castelle C.J."/>
            <person name="Probst A.J."/>
            <person name="Thomas B.C."/>
            <person name="Singh A."/>
            <person name="Wilkins M.J."/>
            <person name="Karaoz U."/>
            <person name="Brodie E.L."/>
            <person name="Williams K.H."/>
            <person name="Hubbard S.S."/>
            <person name="Banfield J.F."/>
        </authorList>
    </citation>
    <scope>NUCLEOTIDE SEQUENCE [LARGE SCALE GENOMIC DNA]</scope>
</reference>
<keyword evidence="2" id="KW-1277">Toxin-antitoxin system</keyword>
<dbReference type="PANTHER" id="PTHR33571">
    <property type="entry name" value="SSL8005 PROTEIN"/>
    <property type="match status" value="1"/>
</dbReference>
<dbReference type="InterPro" id="IPR002934">
    <property type="entry name" value="Polymerase_NTP_transf_dom"/>
</dbReference>
<evidence type="ECO:0000256" key="5">
    <source>
        <dbReference type="ARBA" id="ARBA00022723"/>
    </source>
</evidence>
<keyword evidence="4" id="KW-0548">Nucleotidyltransferase</keyword>
<evidence type="ECO:0000313" key="11">
    <source>
        <dbReference type="EMBL" id="OGI47694.1"/>
    </source>
</evidence>
<dbReference type="GO" id="GO:0005524">
    <property type="term" value="F:ATP binding"/>
    <property type="evidence" value="ECO:0007669"/>
    <property type="project" value="UniProtKB-KW"/>
</dbReference>
<dbReference type="Proteomes" id="UP000178885">
    <property type="component" value="Unassembled WGS sequence"/>
</dbReference>
<feature type="domain" description="Polymerase nucleotidyl transferase" evidence="10">
    <location>
        <begin position="18"/>
        <end position="92"/>
    </location>
</feature>
<evidence type="ECO:0000256" key="7">
    <source>
        <dbReference type="ARBA" id="ARBA00022840"/>
    </source>
</evidence>
<proteinExistence type="inferred from homology"/>
<comment type="cofactor">
    <cofactor evidence="1">
        <name>Mg(2+)</name>
        <dbReference type="ChEBI" id="CHEBI:18420"/>
    </cofactor>
</comment>
<evidence type="ECO:0000256" key="6">
    <source>
        <dbReference type="ARBA" id="ARBA00022741"/>
    </source>
</evidence>
<evidence type="ECO:0000256" key="2">
    <source>
        <dbReference type="ARBA" id="ARBA00022649"/>
    </source>
</evidence>
<dbReference type="GO" id="GO:0046872">
    <property type="term" value="F:metal ion binding"/>
    <property type="evidence" value="ECO:0007669"/>
    <property type="project" value="UniProtKB-KW"/>
</dbReference>
<protein>
    <recommendedName>
        <fullName evidence="10">Polymerase nucleotidyl transferase domain-containing protein</fullName>
    </recommendedName>
</protein>
<evidence type="ECO:0000259" key="10">
    <source>
        <dbReference type="Pfam" id="PF01909"/>
    </source>
</evidence>
<dbReference type="CDD" id="cd05403">
    <property type="entry name" value="NT_KNTase_like"/>
    <property type="match status" value="1"/>
</dbReference>
<dbReference type="GO" id="GO:0016779">
    <property type="term" value="F:nucleotidyltransferase activity"/>
    <property type="evidence" value="ECO:0007669"/>
    <property type="project" value="UniProtKB-KW"/>
</dbReference>
<keyword evidence="6" id="KW-0547">Nucleotide-binding</keyword>
<dbReference type="InterPro" id="IPR043519">
    <property type="entry name" value="NT_sf"/>
</dbReference>
<evidence type="ECO:0000313" key="12">
    <source>
        <dbReference type="Proteomes" id="UP000178885"/>
    </source>
</evidence>
<evidence type="ECO:0000256" key="4">
    <source>
        <dbReference type="ARBA" id="ARBA00022695"/>
    </source>
</evidence>
<comment type="similarity">
    <text evidence="9">Belongs to the MntA antitoxin family.</text>
</comment>
<name>A0A1F6TRC6_9PROT</name>
<dbReference type="Pfam" id="PF01909">
    <property type="entry name" value="NTP_transf_2"/>
    <property type="match status" value="1"/>
</dbReference>
<accession>A0A1F6TRC6</accession>
<keyword evidence="7" id="KW-0067">ATP-binding</keyword>
<dbReference type="PANTHER" id="PTHR33571:SF14">
    <property type="entry name" value="PROTEIN ADENYLYLTRANSFERASE MJ0435-RELATED"/>
    <property type="match status" value="1"/>
</dbReference>
<evidence type="ECO:0000256" key="9">
    <source>
        <dbReference type="ARBA" id="ARBA00038276"/>
    </source>
</evidence>
<sequence>MKKTADRASIRKTLKKELPYLRDRYGVKRVALYGSFAKGRQTKASDVDVLVQLEKPIGLDFVELASYLEKALGRRVDLTTADTLRRSLKNPRYKHIAADIRQTLSYV</sequence>
<keyword evidence="8" id="KW-0460">Magnesium</keyword>
<evidence type="ECO:0000256" key="1">
    <source>
        <dbReference type="ARBA" id="ARBA00001946"/>
    </source>
</evidence>
<dbReference type="InterPro" id="IPR052038">
    <property type="entry name" value="Type-VII_TA_antitoxin"/>
</dbReference>
<dbReference type="Gene3D" id="3.30.460.10">
    <property type="entry name" value="Beta Polymerase, domain 2"/>
    <property type="match status" value="1"/>
</dbReference>
<organism evidence="11 12">
    <name type="scientific">Candidatus Muproteobacteria bacterium RBG_16_65_34</name>
    <dbReference type="NCBI Taxonomy" id="1817760"/>
    <lineage>
        <taxon>Bacteria</taxon>
        <taxon>Pseudomonadati</taxon>
        <taxon>Pseudomonadota</taxon>
        <taxon>Candidatus Muproteobacteria</taxon>
    </lineage>
</organism>
<evidence type="ECO:0000256" key="8">
    <source>
        <dbReference type="ARBA" id="ARBA00022842"/>
    </source>
</evidence>
<dbReference type="AlphaFoldDB" id="A0A1F6TRC6"/>
<dbReference type="EMBL" id="MFSU01000048">
    <property type="protein sequence ID" value="OGI47694.1"/>
    <property type="molecule type" value="Genomic_DNA"/>
</dbReference>
<keyword evidence="5" id="KW-0479">Metal-binding</keyword>
<evidence type="ECO:0000256" key="3">
    <source>
        <dbReference type="ARBA" id="ARBA00022679"/>
    </source>
</evidence>